<dbReference type="OrthoDB" id="427834at2759"/>
<comment type="caution">
    <text evidence="1">The sequence shown here is derived from an EMBL/GenBank/DDBJ whole genome shotgun (WGS) entry which is preliminary data.</text>
</comment>
<sequence>EETDILGEVLYCQILLGELDTDPWIRQKRLAILAKQRQDGLFKSSYGEAYLDHATFNALTALIPHSWFPETAK</sequence>
<dbReference type="EMBL" id="CAJNIZ010046620">
    <property type="protein sequence ID" value="CAE7752525.1"/>
    <property type="molecule type" value="Genomic_DNA"/>
</dbReference>
<evidence type="ECO:0000313" key="2">
    <source>
        <dbReference type="Proteomes" id="UP000649617"/>
    </source>
</evidence>
<feature type="non-terminal residue" evidence="1">
    <location>
        <position position="1"/>
    </location>
</feature>
<organism evidence="1 2">
    <name type="scientific">Symbiodinium pilosum</name>
    <name type="common">Dinoflagellate</name>
    <dbReference type="NCBI Taxonomy" id="2952"/>
    <lineage>
        <taxon>Eukaryota</taxon>
        <taxon>Sar</taxon>
        <taxon>Alveolata</taxon>
        <taxon>Dinophyceae</taxon>
        <taxon>Suessiales</taxon>
        <taxon>Symbiodiniaceae</taxon>
        <taxon>Symbiodinium</taxon>
    </lineage>
</organism>
<evidence type="ECO:0000313" key="1">
    <source>
        <dbReference type="EMBL" id="CAE7752525.1"/>
    </source>
</evidence>
<reference evidence="1" key="1">
    <citation type="submission" date="2021-02" db="EMBL/GenBank/DDBJ databases">
        <authorList>
            <person name="Dougan E. K."/>
            <person name="Rhodes N."/>
            <person name="Thang M."/>
            <person name="Chan C."/>
        </authorList>
    </citation>
    <scope>NUCLEOTIDE SEQUENCE</scope>
</reference>
<keyword evidence="2" id="KW-1185">Reference proteome</keyword>
<feature type="non-terminal residue" evidence="1">
    <location>
        <position position="73"/>
    </location>
</feature>
<gene>
    <name evidence="1" type="ORF">SPIL2461_LOCUS21810</name>
</gene>
<accession>A0A812XV14</accession>
<dbReference type="Proteomes" id="UP000649617">
    <property type="component" value="Unassembled WGS sequence"/>
</dbReference>
<protein>
    <recommendedName>
        <fullName evidence="3">Alpha-macroglobulin-like TED domain-containing protein</fullName>
    </recommendedName>
</protein>
<proteinExistence type="predicted"/>
<name>A0A812XV14_SYMPI</name>
<evidence type="ECO:0008006" key="3">
    <source>
        <dbReference type="Google" id="ProtNLM"/>
    </source>
</evidence>
<dbReference type="AlphaFoldDB" id="A0A812XV14"/>